<comment type="caution">
    <text evidence="2">The sequence shown here is derived from an EMBL/GenBank/DDBJ whole genome shotgun (WGS) entry which is preliminary data.</text>
</comment>
<gene>
    <name evidence="2" type="ORF">TWF506_005464</name>
</gene>
<proteinExistence type="predicted"/>
<organism evidence="2 3">
    <name type="scientific">Arthrobotrys conoides</name>
    <dbReference type="NCBI Taxonomy" id="74498"/>
    <lineage>
        <taxon>Eukaryota</taxon>
        <taxon>Fungi</taxon>
        <taxon>Dikarya</taxon>
        <taxon>Ascomycota</taxon>
        <taxon>Pezizomycotina</taxon>
        <taxon>Orbiliomycetes</taxon>
        <taxon>Orbiliales</taxon>
        <taxon>Orbiliaceae</taxon>
        <taxon>Arthrobotrys</taxon>
    </lineage>
</organism>
<evidence type="ECO:0000313" key="3">
    <source>
        <dbReference type="Proteomes" id="UP001307849"/>
    </source>
</evidence>
<keyword evidence="3" id="KW-1185">Reference proteome</keyword>
<accession>A0AAN8NJA9</accession>
<sequence length="326" mass="35613">MESLPVAGPSTLGPPQLTAAGTKLLRSLEDAISQRSVEYKGVFVVTMYFASDDTDAKTDSKLFASTMKSLLGLRDTNMVEIVLPDDDEADICWNVEASQLLKLSRSFKGRKLFLLHFAGHGILNASKELILSGCHTGTCQEVRWALIDEFFLKPRPIEQFGVIDIACILDCCHSGASVRPAVNHDGTVEVLAASGARSITTGRKSENIEASFTQRFSLGNANHGWTSRQTARHPSGDPQRSSATKAGPWQGDADLWYHIWDNPYPFSRCNTAANGQTTSSLCPSESTCIGHVETTGAFCWVESSPPIRNFRRFNKGYCKMASPATE</sequence>
<dbReference type="AlphaFoldDB" id="A0AAN8NJA9"/>
<protein>
    <submittedName>
        <fullName evidence="2">Uncharacterized protein</fullName>
    </submittedName>
</protein>
<dbReference type="Proteomes" id="UP001307849">
    <property type="component" value="Unassembled WGS sequence"/>
</dbReference>
<evidence type="ECO:0000313" key="2">
    <source>
        <dbReference type="EMBL" id="KAK6518304.1"/>
    </source>
</evidence>
<feature type="region of interest" description="Disordered" evidence="1">
    <location>
        <begin position="220"/>
        <end position="247"/>
    </location>
</feature>
<dbReference type="EMBL" id="JAVHJM010000002">
    <property type="protein sequence ID" value="KAK6518304.1"/>
    <property type="molecule type" value="Genomic_DNA"/>
</dbReference>
<evidence type="ECO:0000256" key="1">
    <source>
        <dbReference type="SAM" id="MobiDB-lite"/>
    </source>
</evidence>
<name>A0AAN8NJA9_9PEZI</name>
<reference evidence="2 3" key="1">
    <citation type="submission" date="2019-10" db="EMBL/GenBank/DDBJ databases">
        <authorList>
            <person name="Palmer J.M."/>
        </authorList>
    </citation>
    <scope>NUCLEOTIDE SEQUENCE [LARGE SCALE GENOMIC DNA]</scope>
    <source>
        <strain evidence="2 3">TWF506</strain>
    </source>
</reference>
<feature type="compositionally biased region" description="Polar residues" evidence="1">
    <location>
        <begin position="220"/>
        <end position="229"/>
    </location>
</feature>